<evidence type="ECO:0000256" key="2">
    <source>
        <dbReference type="ARBA" id="ARBA00022723"/>
    </source>
</evidence>
<evidence type="ECO:0000256" key="3">
    <source>
        <dbReference type="ARBA" id="ARBA00022801"/>
    </source>
</evidence>
<evidence type="ECO:0000313" key="8">
    <source>
        <dbReference type="Proteomes" id="UP000675880"/>
    </source>
</evidence>
<evidence type="ECO:0000259" key="6">
    <source>
        <dbReference type="PROSITE" id="PS50249"/>
    </source>
</evidence>
<dbReference type="PANTHER" id="PTHR30471:SF3">
    <property type="entry name" value="UPF0758 PROTEIN YEES-RELATED"/>
    <property type="match status" value="1"/>
</dbReference>
<gene>
    <name evidence="7" type="ORF">NSPZN2_30302</name>
</gene>
<protein>
    <submittedName>
        <fullName evidence="7">DNA repair protein RadC</fullName>
    </submittedName>
</protein>
<evidence type="ECO:0000256" key="4">
    <source>
        <dbReference type="ARBA" id="ARBA00022833"/>
    </source>
</evidence>
<dbReference type="Pfam" id="PF04002">
    <property type="entry name" value="RadC"/>
    <property type="match status" value="1"/>
</dbReference>
<dbReference type="PROSITE" id="PS50249">
    <property type="entry name" value="MPN"/>
    <property type="match status" value="1"/>
</dbReference>
<keyword evidence="8" id="KW-1185">Reference proteome</keyword>
<sequence length="167" mass="18178">MSVESSLGSSNGGRPLNPVRTYGVPRYRVTLVREGRAIPVTESVHTSEGAVAILRPLFTGLDREQFLICGLDAKHGLIGINVVSTGSLNLTIVHPREVFKPLILMNAGAWLCAHNHPSGDITPSPEDRVLTKRLREAGDLFGIPLLDHLVLAEERYYSFADQGWPGA</sequence>
<evidence type="ECO:0000256" key="1">
    <source>
        <dbReference type="ARBA" id="ARBA00022670"/>
    </source>
</evidence>
<keyword evidence="3" id="KW-0378">Hydrolase</keyword>
<keyword evidence="2" id="KW-0479">Metal-binding</keyword>
<dbReference type="InterPro" id="IPR001405">
    <property type="entry name" value="UPF0758"/>
</dbReference>
<dbReference type="Proteomes" id="UP000675880">
    <property type="component" value="Unassembled WGS sequence"/>
</dbReference>
<dbReference type="Gene3D" id="3.40.140.10">
    <property type="entry name" value="Cytidine Deaminase, domain 2"/>
    <property type="match status" value="1"/>
</dbReference>
<feature type="domain" description="MPN" evidence="6">
    <location>
        <begin position="43"/>
        <end position="165"/>
    </location>
</feature>
<keyword evidence="4" id="KW-0862">Zinc</keyword>
<dbReference type="RefSeq" id="WP_213042478.1">
    <property type="nucleotide sequence ID" value="NZ_CAJNBJ010000016.1"/>
</dbReference>
<name>A0ABN7LKS1_9BACT</name>
<dbReference type="PANTHER" id="PTHR30471">
    <property type="entry name" value="DNA REPAIR PROTEIN RADC"/>
    <property type="match status" value="1"/>
</dbReference>
<evidence type="ECO:0000256" key="5">
    <source>
        <dbReference type="ARBA" id="ARBA00023049"/>
    </source>
</evidence>
<proteinExistence type="predicted"/>
<dbReference type="EMBL" id="CAJNBJ010000016">
    <property type="protein sequence ID" value="CAE6753794.1"/>
    <property type="molecule type" value="Genomic_DNA"/>
</dbReference>
<keyword evidence="1" id="KW-0645">Protease</keyword>
<keyword evidence="5" id="KW-0482">Metalloprotease</keyword>
<dbReference type="PROSITE" id="PS01302">
    <property type="entry name" value="UPF0758"/>
    <property type="match status" value="1"/>
</dbReference>
<dbReference type="InterPro" id="IPR025657">
    <property type="entry name" value="RadC_JAB"/>
</dbReference>
<evidence type="ECO:0000313" key="7">
    <source>
        <dbReference type="EMBL" id="CAE6753794.1"/>
    </source>
</evidence>
<accession>A0ABN7LKS1</accession>
<comment type="caution">
    <text evidence="7">The sequence shown here is derived from an EMBL/GenBank/DDBJ whole genome shotgun (WGS) entry which is preliminary data.</text>
</comment>
<organism evidence="7 8">
    <name type="scientific">Nitrospira defluvii</name>
    <dbReference type="NCBI Taxonomy" id="330214"/>
    <lineage>
        <taxon>Bacteria</taxon>
        <taxon>Pseudomonadati</taxon>
        <taxon>Nitrospirota</taxon>
        <taxon>Nitrospiria</taxon>
        <taxon>Nitrospirales</taxon>
        <taxon>Nitrospiraceae</taxon>
        <taxon>Nitrospira</taxon>
    </lineage>
</organism>
<dbReference type="InterPro" id="IPR037518">
    <property type="entry name" value="MPN"/>
</dbReference>
<dbReference type="InterPro" id="IPR020891">
    <property type="entry name" value="UPF0758_CS"/>
</dbReference>
<reference evidence="7 8" key="1">
    <citation type="submission" date="2021-02" db="EMBL/GenBank/DDBJ databases">
        <authorList>
            <person name="Han P."/>
        </authorList>
    </citation>
    <scope>NUCLEOTIDE SEQUENCE [LARGE SCALE GENOMIC DNA]</scope>
    <source>
        <strain evidence="7">Candidatus Nitrospira sp. ZN2</strain>
    </source>
</reference>
<dbReference type="CDD" id="cd08071">
    <property type="entry name" value="MPN_DUF2466"/>
    <property type="match status" value="1"/>
</dbReference>